<evidence type="ECO:0000256" key="2">
    <source>
        <dbReference type="ARBA" id="ARBA00008179"/>
    </source>
</evidence>
<keyword evidence="3" id="KW-0963">Cytoplasm</keyword>
<dbReference type="Pfam" id="PF06657">
    <property type="entry name" value="Cep57_MT_bd"/>
    <property type="match status" value="1"/>
</dbReference>
<evidence type="ECO:0000256" key="8">
    <source>
        <dbReference type="SAM" id="MobiDB-lite"/>
    </source>
</evidence>
<evidence type="ECO:0000256" key="7">
    <source>
        <dbReference type="SAM" id="Coils"/>
    </source>
</evidence>
<evidence type="ECO:0000256" key="6">
    <source>
        <dbReference type="ARBA" id="ARBA00023212"/>
    </source>
</evidence>
<keyword evidence="6" id="KW-0206">Cytoskeleton</keyword>
<feature type="compositionally biased region" description="Basic residues" evidence="8">
    <location>
        <begin position="281"/>
        <end position="293"/>
    </location>
</feature>
<comment type="subcellular location">
    <subcellularLocation>
        <location evidence="1">Cytoplasm</location>
        <location evidence="1">Cytoskeleton</location>
        <location evidence="1">Microtubule organizing center</location>
        <location evidence="1">Centrosome</location>
    </subcellularLocation>
</comment>
<keyword evidence="4" id="KW-0493">Microtubule</keyword>
<feature type="compositionally biased region" description="Basic residues" evidence="8">
    <location>
        <begin position="443"/>
        <end position="463"/>
    </location>
</feature>
<feature type="domain" description="Cep57 centrosome microtubule-binding" evidence="9">
    <location>
        <begin position="375"/>
        <end position="447"/>
    </location>
</feature>
<evidence type="ECO:0000313" key="12">
    <source>
        <dbReference type="RefSeq" id="XP_002741169.1"/>
    </source>
</evidence>
<feature type="region of interest" description="Disordered" evidence="8">
    <location>
        <begin position="437"/>
        <end position="490"/>
    </location>
</feature>
<gene>
    <name evidence="12" type="primary">LOC100373990</name>
</gene>
<feature type="coiled-coil region" evidence="7">
    <location>
        <begin position="96"/>
        <end position="123"/>
    </location>
</feature>
<feature type="compositionally biased region" description="Basic and acidic residues" evidence="8">
    <location>
        <begin position="294"/>
        <end position="305"/>
    </location>
</feature>
<dbReference type="InterPro" id="IPR025913">
    <property type="entry name" value="Cep57_CLD"/>
</dbReference>
<feature type="region of interest" description="Disordered" evidence="8">
    <location>
        <begin position="359"/>
        <end position="385"/>
    </location>
</feature>
<reference evidence="12" key="1">
    <citation type="submission" date="2025-08" db="UniProtKB">
        <authorList>
            <consortium name="RefSeq"/>
        </authorList>
    </citation>
    <scope>IDENTIFICATION</scope>
    <source>
        <tissue evidence="12">Testes</tissue>
    </source>
</reference>
<dbReference type="InterPro" id="IPR024957">
    <property type="entry name" value="Cep57_MT-bd_dom"/>
</dbReference>
<feature type="domain" description="Cep57 centrosome localisation" evidence="10">
    <location>
        <begin position="91"/>
        <end position="268"/>
    </location>
</feature>
<dbReference type="PANTHER" id="PTHR19336">
    <property type="entry name" value="UNCHARACTERIZED DUF1167"/>
    <property type="match status" value="1"/>
</dbReference>
<dbReference type="Proteomes" id="UP000694865">
    <property type="component" value="Unplaced"/>
</dbReference>
<feature type="compositionally biased region" description="Low complexity" evidence="8">
    <location>
        <begin position="375"/>
        <end position="385"/>
    </location>
</feature>
<proteinExistence type="inferred from homology"/>
<keyword evidence="11" id="KW-1185">Reference proteome</keyword>
<feature type="compositionally biased region" description="Polar residues" evidence="8">
    <location>
        <begin position="473"/>
        <end position="490"/>
    </location>
</feature>
<accession>A0ABM0H000</accession>
<dbReference type="PANTHER" id="PTHR19336:SF9">
    <property type="entry name" value="SPINDLE POLE BODY PROTEIN PPC89"/>
    <property type="match status" value="1"/>
</dbReference>
<name>A0ABM0H000_SACKO</name>
<dbReference type="Gene3D" id="1.20.58.90">
    <property type="match status" value="1"/>
</dbReference>
<evidence type="ECO:0000259" key="10">
    <source>
        <dbReference type="Pfam" id="PF14073"/>
    </source>
</evidence>
<evidence type="ECO:0000256" key="5">
    <source>
        <dbReference type="ARBA" id="ARBA00023054"/>
    </source>
</evidence>
<keyword evidence="5 7" id="KW-0175">Coiled coil</keyword>
<evidence type="ECO:0000259" key="9">
    <source>
        <dbReference type="Pfam" id="PF06657"/>
    </source>
</evidence>
<protein>
    <submittedName>
        <fullName evidence="12">Centrosomal protein of 57 kDa-like</fullName>
    </submittedName>
</protein>
<organism evidence="11 12">
    <name type="scientific">Saccoglossus kowalevskii</name>
    <name type="common">Acorn worm</name>
    <dbReference type="NCBI Taxonomy" id="10224"/>
    <lineage>
        <taxon>Eukaryota</taxon>
        <taxon>Metazoa</taxon>
        <taxon>Hemichordata</taxon>
        <taxon>Enteropneusta</taxon>
        <taxon>Harrimaniidae</taxon>
        <taxon>Saccoglossus</taxon>
    </lineage>
</organism>
<feature type="coiled-coil region" evidence="7">
    <location>
        <begin position="149"/>
        <end position="197"/>
    </location>
</feature>
<dbReference type="Pfam" id="PF14073">
    <property type="entry name" value="Cep57_CLD"/>
    <property type="match status" value="1"/>
</dbReference>
<feature type="compositionally biased region" description="Basic and acidic residues" evidence="8">
    <location>
        <begin position="36"/>
        <end position="45"/>
    </location>
</feature>
<feature type="region of interest" description="Disordered" evidence="8">
    <location>
        <begin position="267"/>
        <end position="305"/>
    </location>
</feature>
<feature type="region of interest" description="Disordered" evidence="8">
    <location>
        <begin position="1"/>
        <end position="87"/>
    </location>
</feature>
<dbReference type="InterPro" id="IPR051756">
    <property type="entry name" value="Centrosomal_MT-associated"/>
</dbReference>
<dbReference type="RefSeq" id="XP_002741169.1">
    <property type="nucleotide sequence ID" value="XM_002741123.2"/>
</dbReference>
<evidence type="ECO:0000256" key="4">
    <source>
        <dbReference type="ARBA" id="ARBA00022701"/>
    </source>
</evidence>
<evidence type="ECO:0000256" key="3">
    <source>
        <dbReference type="ARBA" id="ARBA00022490"/>
    </source>
</evidence>
<dbReference type="GeneID" id="100373990"/>
<comment type="similarity">
    <text evidence="2">Belongs to the translokin family.</text>
</comment>
<evidence type="ECO:0000256" key="1">
    <source>
        <dbReference type="ARBA" id="ARBA00004300"/>
    </source>
</evidence>
<evidence type="ECO:0000313" key="11">
    <source>
        <dbReference type="Proteomes" id="UP000694865"/>
    </source>
</evidence>
<feature type="compositionally biased region" description="Low complexity" evidence="8">
    <location>
        <begin position="65"/>
        <end position="74"/>
    </location>
</feature>
<sequence>MDTRYSPARSPYLSSTQSPYRPSYSHLYEGYSRSPAVRDNEDSYRDYPNSRPLLDDQVYPPSPSTPTRSLLKTTMARSPSKAGIPESNTRAVISALRGLQDKIRKLESERSMAEENLKTLATETTEYKEILQKGNTVTKTSQTEMSKHSQEVESQLTAAESRCNLLEKQLEYMRKMVQNAESDRNNALRRSEILEQHQSERKTDDMRMQYDKVEQLERDHARLIATQTVADSKIRELEEKIKEETHRRKLMQDKAAELQTVAEANRILQATENSPREPKTKKPKKKKKKKVPCKKLEHEHLSHSEPRKHYRLNLAEIPFVAGKSTTPSHSIGANFQNVLAMMKLHNPAWCDGHAQHYARTPRSAKSAPPRRRRTSISSTSTSDSDLSDLLHALQDEFGQMGFEHQELAKQIQEANDPRIQEDLERELDDLVSRMEAKGEQISRLKRHRETLSEKKKKRQRSRSRPCSGRQRAASVTSPLSSNGESTSGEVQVITTVKTRGRIAQPVTIQQGDGKQSLRMLKDMQTLKTSLRKDDVKWD</sequence>